<dbReference type="InterPro" id="IPR016082">
    <property type="entry name" value="Ribosomal_uL30_ferredoxin-like"/>
</dbReference>
<sequence length="62" mass="6768">MIKVTLLRGLAGKPEDHIKAVKSLGLKKVGQSRMLPDSPVVWGNIKKASYLIRVERVEGGQA</sequence>
<gene>
    <name evidence="5 8" type="primary">rpmD</name>
    <name evidence="8" type="ordered locus">HTH_0720</name>
</gene>
<keyword evidence="4 5" id="KW-0687">Ribonucleoprotein</keyword>
<dbReference type="PANTHER" id="PTHR15892:SF2">
    <property type="entry name" value="LARGE RIBOSOMAL SUBUNIT PROTEIN UL30M"/>
    <property type="match status" value="1"/>
</dbReference>
<dbReference type="OrthoDB" id="9812790at2"/>
<dbReference type="GO" id="GO:0022625">
    <property type="term" value="C:cytosolic large ribosomal subunit"/>
    <property type="evidence" value="ECO:0007669"/>
    <property type="project" value="TreeGrafter"/>
</dbReference>
<dbReference type="PROSITE" id="PS00634">
    <property type="entry name" value="RIBOSOMAL_L30"/>
    <property type="match status" value="1"/>
</dbReference>
<evidence type="ECO:0000313" key="8">
    <source>
        <dbReference type="EMBL" id="BAI69180.1"/>
    </source>
</evidence>
<organism evidence="8 9">
    <name type="scientific">Hydrogenobacter thermophilus (strain DSM 6534 / IAM 12695 / TK-6)</name>
    <dbReference type="NCBI Taxonomy" id="608538"/>
    <lineage>
        <taxon>Bacteria</taxon>
        <taxon>Pseudomonadati</taxon>
        <taxon>Aquificota</taxon>
        <taxon>Aquificia</taxon>
        <taxon>Aquificales</taxon>
        <taxon>Aquificaceae</taxon>
        <taxon>Hydrogenobacter</taxon>
    </lineage>
</organism>
<evidence type="ECO:0000256" key="5">
    <source>
        <dbReference type="HAMAP-Rule" id="MF_01371"/>
    </source>
</evidence>
<protein>
    <recommendedName>
        <fullName evidence="5">Large ribosomal subunit protein uL30</fullName>
    </recommendedName>
</protein>
<evidence type="ECO:0000256" key="4">
    <source>
        <dbReference type="ARBA" id="ARBA00023274"/>
    </source>
</evidence>
<dbReference type="NCBIfam" id="TIGR01308">
    <property type="entry name" value="rpmD_bact"/>
    <property type="match status" value="1"/>
</dbReference>
<dbReference type="EMBL" id="AP011112">
    <property type="protein sequence ID" value="BAI69180.1"/>
    <property type="molecule type" value="Genomic_DNA"/>
</dbReference>
<dbReference type="KEGG" id="hth:HTH_0720"/>
<dbReference type="Gene3D" id="3.30.1390.20">
    <property type="entry name" value="Ribosomal protein L30, ferredoxin-like fold domain"/>
    <property type="match status" value="1"/>
</dbReference>
<feature type="domain" description="Large ribosomal subunit protein uL30-like ferredoxin-like fold" evidence="7">
    <location>
        <begin position="2"/>
        <end position="52"/>
    </location>
</feature>
<evidence type="ECO:0000256" key="2">
    <source>
        <dbReference type="ARBA" id="ARBA00011838"/>
    </source>
</evidence>
<comment type="subunit">
    <text evidence="2 5">Part of the 50S ribosomal subunit.</text>
</comment>
<evidence type="ECO:0000259" key="7">
    <source>
        <dbReference type="Pfam" id="PF00327"/>
    </source>
</evidence>
<dbReference type="CDD" id="cd01658">
    <property type="entry name" value="Ribosomal_L30"/>
    <property type="match status" value="1"/>
</dbReference>
<name>D3DH78_HYDTT</name>
<dbReference type="GO" id="GO:0006412">
    <property type="term" value="P:translation"/>
    <property type="evidence" value="ECO:0007669"/>
    <property type="project" value="UniProtKB-UniRule"/>
</dbReference>
<dbReference type="Pfam" id="PF00327">
    <property type="entry name" value="Ribosomal_L30"/>
    <property type="match status" value="1"/>
</dbReference>
<keyword evidence="3 5" id="KW-0689">Ribosomal protein</keyword>
<dbReference type="eggNOG" id="COG1841">
    <property type="taxonomic scope" value="Bacteria"/>
</dbReference>
<reference evidence="8 9" key="1">
    <citation type="journal article" date="2010" name="J. Bacteriol.">
        <title>Complete genome sequence of the thermophilic, obligately chemolithoautotrophic hydrogen-oxidizing bacterium Hydrogenobacter thermophilus TK-6.</title>
        <authorList>
            <person name="Arai H."/>
            <person name="Kanbe H."/>
            <person name="Ishii M."/>
            <person name="Igarashi Y."/>
        </authorList>
    </citation>
    <scope>NUCLEOTIDE SEQUENCE [LARGE SCALE GENOMIC DNA]</scope>
    <source>
        <strain evidence="9">DSM 6534 / IAM 12695 / TK-6 [Tokyo]</strain>
    </source>
</reference>
<evidence type="ECO:0000256" key="3">
    <source>
        <dbReference type="ARBA" id="ARBA00022980"/>
    </source>
</evidence>
<dbReference type="HAMAP" id="MF_01371_B">
    <property type="entry name" value="Ribosomal_uL30_B"/>
    <property type="match status" value="1"/>
</dbReference>
<dbReference type="InterPro" id="IPR018038">
    <property type="entry name" value="Ribosomal_uL30_CS"/>
</dbReference>
<dbReference type="STRING" id="608538.HTH_0720"/>
<dbReference type="Proteomes" id="UP000002574">
    <property type="component" value="Chromosome"/>
</dbReference>
<comment type="similarity">
    <text evidence="1 5 6">Belongs to the universal ribosomal protein uL30 family.</text>
</comment>
<dbReference type="PIRSF" id="PIRSF002211">
    <property type="entry name" value="Ribosomal_L30_bac-type"/>
    <property type="match status" value="1"/>
</dbReference>
<dbReference type="GO" id="GO:0003735">
    <property type="term" value="F:structural constituent of ribosome"/>
    <property type="evidence" value="ECO:0007669"/>
    <property type="project" value="InterPro"/>
</dbReference>
<keyword evidence="9" id="KW-1185">Reference proteome</keyword>
<evidence type="ECO:0000313" key="9">
    <source>
        <dbReference type="Proteomes" id="UP000002574"/>
    </source>
</evidence>
<proteinExistence type="inferred from homology"/>
<evidence type="ECO:0000256" key="1">
    <source>
        <dbReference type="ARBA" id="ARBA00007594"/>
    </source>
</evidence>
<accession>D3DH78</accession>
<dbReference type="InterPro" id="IPR036919">
    <property type="entry name" value="Ribo_uL30_ferredoxin-like_sf"/>
</dbReference>
<dbReference type="InterPro" id="IPR005996">
    <property type="entry name" value="Ribosomal_uL30_bac-type"/>
</dbReference>
<dbReference type="PANTHER" id="PTHR15892">
    <property type="entry name" value="MITOCHONDRIAL RIBOSOMAL PROTEIN L30"/>
    <property type="match status" value="1"/>
</dbReference>
<dbReference type="AlphaFoldDB" id="D3DH78"/>
<dbReference type="SUPFAM" id="SSF55129">
    <property type="entry name" value="Ribosomal protein L30p/L7e"/>
    <property type="match status" value="1"/>
</dbReference>
<evidence type="ECO:0000256" key="6">
    <source>
        <dbReference type="RuleBase" id="RU003734"/>
    </source>
</evidence>